<proteinExistence type="evidence at transcript level"/>
<dbReference type="GO" id="GO:0004222">
    <property type="term" value="F:metalloendopeptidase activity"/>
    <property type="evidence" value="ECO:0007669"/>
    <property type="project" value="InterPro"/>
</dbReference>
<feature type="binding site" evidence="5">
    <location>
        <position position="318"/>
    </location>
    <ligand>
        <name>Zn(2+)</name>
        <dbReference type="ChEBI" id="CHEBI:29105"/>
        <note>catalytic</note>
    </ligand>
</feature>
<keyword evidence="2" id="KW-0378">Hydrolase</keyword>
<dbReference type="Gene3D" id="3.40.390.10">
    <property type="entry name" value="Collagenase (Catalytic Domain)"/>
    <property type="match status" value="1"/>
</dbReference>
<accession>A0A0K8R3K1</accession>
<evidence type="ECO:0000256" key="2">
    <source>
        <dbReference type="ARBA" id="ARBA00022801"/>
    </source>
</evidence>
<evidence type="ECO:0000256" key="6">
    <source>
        <dbReference type="SAM" id="SignalP"/>
    </source>
</evidence>
<dbReference type="InterPro" id="IPR001590">
    <property type="entry name" value="Peptidase_M12B"/>
</dbReference>
<protein>
    <submittedName>
        <fullName evidence="8">Putative metalloprotease</fullName>
    </submittedName>
</protein>
<dbReference type="GO" id="GO:0006509">
    <property type="term" value="P:membrane protein ectodomain proteolysis"/>
    <property type="evidence" value="ECO:0007669"/>
    <property type="project" value="TreeGrafter"/>
</dbReference>
<feature type="signal peptide" evidence="6">
    <location>
        <begin position="1"/>
        <end position="20"/>
    </location>
</feature>
<evidence type="ECO:0000256" key="1">
    <source>
        <dbReference type="ARBA" id="ARBA00022670"/>
    </source>
</evidence>
<dbReference type="SUPFAM" id="SSF55486">
    <property type="entry name" value="Metalloproteases ('zincins'), catalytic domain"/>
    <property type="match status" value="1"/>
</dbReference>
<evidence type="ECO:0000256" key="4">
    <source>
        <dbReference type="ARBA" id="ARBA00023049"/>
    </source>
</evidence>
<keyword evidence="3 5" id="KW-0862">Zinc</keyword>
<dbReference type="AlphaFoldDB" id="A0A0K8R3K1"/>
<dbReference type="PANTHER" id="PTHR11905">
    <property type="entry name" value="ADAM A DISINTEGRIN AND METALLOPROTEASE DOMAIN"/>
    <property type="match status" value="1"/>
</dbReference>
<keyword evidence="6" id="KW-0732">Signal</keyword>
<feature type="active site" evidence="5">
    <location>
        <position position="319"/>
    </location>
</feature>
<feature type="domain" description="Peptidase M12B" evidence="7">
    <location>
        <begin position="163"/>
        <end position="389"/>
    </location>
</feature>
<organism evidence="8">
    <name type="scientific">Ixodes ricinus</name>
    <name type="common">Common tick</name>
    <name type="synonym">Acarus ricinus</name>
    <dbReference type="NCBI Taxonomy" id="34613"/>
    <lineage>
        <taxon>Eukaryota</taxon>
        <taxon>Metazoa</taxon>
        <taxon>Ecdysozoa</taxon>
        <taxon>Arthropoda</taxon>
        <taxon>Chelicerata</taxon>
        <taxon>Arachnida</taxon>
        <taxon>Acari</taxon>
        <taxon>Parasitiformes</taxon>
        <taxon>Ixodida</taxon>
        <taxon>Ixodoidea</taxon>
        <taxon>Ixodidae</taxon>
        <taxon>Ixodinae</taxon>
        <taxon>Ixodes</taxon>
    </lineage>
</organism>
<keyword evidence="5" id="KW-0479">Metal-binding</keyword>
<dbReference type="PANTHER" id="PTHR11905:SF159">
    <property type="entry name" value="ADAM METALLOPROTEASE"/>
    <property type="match status" value="1"/>
</dbReference>
<evidence type="ECO:0000256" key="5">
    <source>
        <dbReference type="PROSITE-ProRule" id="PRU00276"/>
    </source>
</evidence>
<sequence>MLPIFKCAFFSGLLLRMISSAPSHEYVVYPRLFDERGLDVEKILYIQDDIILRLKKNTVLAKRFIFSETVNGTKEDTIMDGNEIEANMYHDRIRMASVNVEVNNGIAEVKGIISDRLRIRPLHIRARSEDGLIPHKIYQVDQRADDSNTFKAGLKRDNSQSVFRAELRIVVDSYHRSHFENKEEIIVYLATCMQMVNIRYEDTKEPMVQFLLTKVEIDMGSLPHTIYGRDVDCPSCTEKRYAAAGPTLEGTKHIYGHSKEQDITVLVTSLDIADQIQGQILNTVMGMAELGGLCSEKERVAVVEDVPHTYSMTQLITHELAHTLGATHDGDYTELGPDGTPLNNCSKNDGYIMAPYTLGSNRGHFSNCSIRQIREFVSKLGEDCRKVTSQSKPYHANTTVLPGTKMSPTNYCNLKHPNFCNITANEDRMKNCIFECCPGGRVKCYYDEKLRKNTCRGAWDINMSPRCPFKCCSRETFKCFTETALDGMSCGEEMMCFRGKCIPRQDSFKENETSSSPAAEEI</sequence>
<evidence type="ECO:0000256" key="3">
    <source>
        <dbReference type="ARBA" id="ARBA00022833"/>
    </source>
</evidence>
<comment type="caution">
    <text evidence="5">Lacks conserved residue(s) required for the propagation of feature annotation.</text>
</comment>
<keyword evidence="1 8" id="KW-0645">Protease</keyword>
<keyword evidence="4 8" id="KW-0482">Metalloprotease</keyword>
<name>A0A0K8R3K1_IXORI</name>
<feature type="binding site" evidence="5">
    <location>
        <position position="322"/>
    </location>
    <ligand>
        <name>Zn(2+)</name>
        <dbReference type="ChEBI" id="CHEBI:29105"/>
        <note>catalytic</note>
    </ligand>
</feature>
<dbReference type="EMBL" id="GADI01008101">
    <property type="protein sequence ID" value="JAA65707.1"/>
    <property type="molecule type" value="mRNA"/>
</dbReference>
<reference evidence="8" key="1">
    <citation type="submission" date="2012-12" db="EMBL/GenBank/DDBJ databases">
        <title>Identification and characterization of a phenylalanine ammonia-lyase gene family in Isatis indigotica Fort.</title>
        <authorList>
            <person name="Liu Q."/>
            <person name="Chen J."/>
            <person name="Zhou X."/>
            <person name="Di P."/>
            <person name="Xiao Y."/>
            <person name="Xuan H."/>
            <person name="Zhang L."/>
            <person name="Chen W."/>
        </authorList>
    </citation>
    <scope>NUCLEOTIDE SEQUENCE</scope>
    <source>
        <tissue evidence="8">Salivary gland</tissue>
    </source>
</reference>
<evidence type="ECO:0000259" key="7">
    <source>
        <dbReference type="PROSITE" id="PS50215"/>
    </source>
</evidence>
<dbReference type="GO" id="GO:0046872">
    <property type="term" value="F:metal ion binding"/>
    <property type="evidence" value="ECO:0007669"/>
    <property type="project" value="UniProtKB-KW"/>
</dbReference>
<feature type="chain" id="PRO_5005515796" evidence="6">
    <location>
        <begin position="21"/>
        <end position="522"/>
    </location>
</feature>
<dbReference type="PROSITE" id="PS50215">
    <property type="entry name" value="ADAM_MEPRO"/>
    <property type="match status" value="1"/>
</dbReference>
<evidence type="ECO:0000313" key="8">
    <source>
        <dbReference type="EMBL" id="JAA65707.1"/>
    </source>
</evidence>
<dbReference type="InterPro" id="IPR024079">
    <property type="entry name" value="MetalloPept_cat_dom_sf"/>
</dbReference>
<dbReference type="Pfam" id="PF13574">
    <property type="entry name" value="Reprolysin_2"/>
    <property type="match status" value="1"/>
</dbReference>
<feature type="binding site" evidence="5">
    <location>
        <position position="328"/>
    </location>
    <ligand>
        <name>Zn(2+)</name>
        <dbReference type="ChEBI" id="CHEBI:29105"/>
        <note>catalytic</note>
    </ligand>
</feature>